<protein>
    <submittedName>
        <fullName evidence="5">Siderophore synthetase component</fullName>
    </submittedName>
</protein>
<dbReference type="PANTHER" id="PTHR34384">
    <property type="entry name" value="L-2,3-DIAMINOPROPANOATE--CITRATE LIGASE"/>
    <property type="match status" value="1"/>
</dbReference>
<evidence type="ECO:0000313" key="5">
    <source>
        <dbReference type="EMBL" id="MDR6226415.1"/>
    </source>
</evidence>
<comment type="pathway">
    <text evidence="1">Siderophore biosynthesis.</text>
</comment>
<dbReference type="EMBL" id="JAVDQG010000005">
    <property type="protein sequence ID" value="MDR6226415.1"/>
    <property type="molecule type" value="Genomic_DNA"/>
</dbReference>
<dbReference type="PANTHER" id="PTHR34384:SF5">
    <property type="entry name" value="L-2,3-DIAMINOPROPANOATE--CITRATE LIGASE"/>
    <property type="match status" value="1"/>
</dbReference>
<evidence type="ECO:0000259" key="4">
    <source>
        <dbReference type="Pfam" id="PF06276"/>
    </source>
</evidence>
<dbReference type="Gene3D" id="1.10.510.40">
    <property type="match status" value="1"/>
</dbReference>
<feature type="domain" description="Aerobactin siderophore biosynthesis IucA/IucC N-terminal" evidence="3">
    <location>
        <begin position="153"/>
        <end position="389"/>
    </location>
</feature>
<keyword evidence="6" id="KW-1185">Reference proteome</keyword>
<gene>
    <name evidence="5" type="ORF">JOE21_002422</name>
</gene>
<sequence length="609" mass="69855">MSNTQAQQATMQSFFNCYLKETGNYEQLDRDQMEAGNPYLPILSASPIGKAVRVPLRRHGMEIIAPLRYWSMTERHLFSFPFHYATPGCGHLLPLDYVTLTTLLTKELALERDLVDFPDDLIERVIQSCQHIASYLSARKKDEKQLYHVPFHFIDAEQSLLLGHLMHPTPKSRQGLSDIEQSRYSPELKGAFPLHLFRAHRSIVREDSTRPFSATESIKREMLSDPELSQAFKSAYCQPDDYSLLPVHPQQAAHLLEQPQTQQWIEDGLLIDLGPQGRPYYATSSLRSLYHPDANFMLKGSVNIKVTNSLRVNKQKELERGVEVSRLLQTEIGDRLRASFPSFSIIEDPAYLTLANPEQEESGFELALRDNPFKGEEGRNVTLVAGLCQDHPAGEKSRLARIILSLTAKEGRSAKEVSLDWFRRYLDLSLQPLMWLYFEYGIALEAHQQNSLVKLDNGYPCRFYYRDNQGYYYCESMLDKLQLLLPDIDKKSQTMCKDAVADERLRYYFFLNHLMGLINGFGTAGLIDERALLSELRETLKELLPRNREPSMLLKSLLDDERLPCKANLLTRLHDMDELTGPMESQSVYVPIHNPLMKGVLTGHEIRNP</sequence>
<organism evidence="5 6">
    <name type="scientific">Desmospora profundinema</name>
    <dbReference type="NCBI Taxonomy" id="1571184"/>
    <lineage>
        <taxon>Bacteria</taxon>
        <taxon>Bacillati</taxon>
        <taxon>Bacillota</taxon>
        <taxon>Bacilli</taxon>
        <taxon>Bacillales</taxon>
        <taxon>Thermoactinomycetaceae</taxon>
        <taxon>Desmospora</taxon>
    </lineage>
</organism>
<name>A0ABU1INQ0_9BACL</name>
<reference evidence="5 6" key="1">
    <citation type="submission" date="2023-07" db="EMBL/GenBank/DDBJ databases">
        <title>Genomic Encyclopedia of Type Strains, Phase IV (KMG-IV): sequencing the most valuable type-strain genomes for metagenomic binning, comparative biology and taxonomic classification.</title>
        <authorList>
            <person name="Goeker M."/>
        </authorList>
    </citation>
    <scope>NUCLEOTIDE SEQUENCE [LARGE SCALE GENOMIC DNA]</scope>
    <source>
        <strain evidence="5 6">DSM 45903</strain>
    </source>
</reference>
<dbReference type="Proteomes" id="UP001185012">
    <property type="component" value="Unassembled WGS sequence"/>
</dbReference>
<dbReference type="Pfam" id="PF06276">
    <property type="entry name" value="FhuF"/>
    <property type="match status" value="1"/>
</dbReference>
<dbReference type="RefSeq" id="WP_309866265.1">
    <property type="nucleotide sequence ID" value="NZ_JAVDQG010000005.1"/>
</dbReference>
<proteinExistence type="inferred from homology"/>
<feature type="domain" description="Aerobactin siderophore biosynthesis IucA/IucC-like C-terminal" evidence="4">
    <location>
        <begin position="420"/>
        <end position="580"/>
    </location>
</feature>
<dbReference type="InterPro" id="IPR037455">
    <property type="entry name" value="LucA/IucC-like"/>
</dbReference>
<evidence type="ECO:0000259" key="3">
    <source>
        <dbReference type="Pfam" id="PF04183"/>
    </source>
</evidence>
<comment type="similarity">
    <text evidence="2">Belongs to the IucA/IucC family.</text>
</comment>
<accession>A0ABU1INQ0</accession>
<evidence type="ECO:0000256" key="2">
    <source>
        <dbReference type="ARBA" id="ARBA00007832"/>
    </source>
</evidence>
<dbReference type="Pfam" id="PF04183">
    <property type="entry name" value="IucA_IucC"/>
    <property type="match status" value="1"/>
</dbReference>
<dbReference type="InterPro" id="IPR007310">
    <property type="entry name" value="Aerobactin_biosyn_IucA/IucC_N"/>
</dbReference>
<evidence type="ECO:0000313" key="6">
    <source>
        <dbReference type="Proteomes" id="UP001185012"/>
    </source>
</evidence>
<dbReference type="InterPro" id="IPR022770">
    <property type="entry name" value="IucA/IucC-like_C"/>
</dbReference>
<evidence type="ECO:0000256" key="1">
    <source>
        <dbReference type="ARBA" id="ARBA00004924"/>
    </source>
</evidence>
<comment type="caution">
    <text evidence="5">The sequence shown here is derived from an EMBL/GenBank/DDBJ whole genome shotgun (WGS) entry which is preliminary data.</text>
</comment>